<dbReference type="Proteomes" id="UP001521785">
    <property type="component" value="Unassembled WGS sequence"/>
</dbReference>
<dbReference type="PANTHER" id="PTHR43791:SF36">
    <property type="entry name" value="TRANSPORTER, PUTATIVE (AFU_ORTHOLOGUE AFUA_6G08340)-RELATED"/>
    <property type="match status" value="1"/>
</dbReference>
<evidence type="ECO:0000313" key="9">
    <source>
        <dbReference type="Proteomes" id="UP001521785"/>
    </source>
</evidence>
<proteinExistence type="predicted"/>
<dbReference type="PROSITE" id="PS50850">
    <property type="entry name" value="MFS"/>
    <property type="match status" value="1"/>
</dbReference>
<feature type="transmembrane region" description="Helical" evidence="6">
    <location>
        <begin position="164"/>
        <end position="184"/>
    </location>
</feature>
<evidence type="ECO:0000256" key="3">
    <source>
        <dbReference type="ARBA" id="ARBA00022692"/>
    </source>
</evidence>
<feature type="transmembrane region" description="Helical" evidence="6">
    <location>
        <begin position="395"/>
        <end position="417"/>
    </location>
</feature>
<accession>A0ABR3S2A1</accession>
<dbReference type="SUPFAM" id="SSF103473">
    <property type="entry name" value="MFS general substrate transporter"/>
    <property type="match status" value="1"/>
</dbReference>
<dbReference type="InterPro" id="IPR036259">
    <property type="entry name" value="MFS_trans_sf"/>
</dbReference>
<feature type="transmembrane region" description="Helical" evidence="6">
    <location>
        <begin position="78"/>
        <end position="97"/>
    </location>
</feature>
<feature type="transmembrane region" description="Helical" evidence="6">
    <location>
        <begin position="358"/>
        <end position="383"/>
    </location>
</feature>
<name>A0ABR3S2A1_9PLEO</name>
<evidence type="ECO:0000256" key="1">
    <source>
        <dbReference type="ARBA" id="ARBA00004141"/>
    </source>
</evidence>
<organism evidence="8 9">
    <name type="scientific">Paraconiothyrium brasiliense</name>
    <dbReference type="NCBI Taxonomy" id="300254"/>
    <lineage>
        <taxon>Eukaryota</taxon>
        <taxon>Fungi</taxon>
        <taxon>Dikarya</taxon>
        <taxon>Ascomycota</taxon>
        <taxon>Pezizomycotina</taxon>
        <taxon>Dothideomycetes</taxon>
        <taxon>Pleosporomycetidae</taxon>
        <taxon>Pleosporales</taxon>
        <taxon>Massarineae</taxon>
        <taxon>Didymosphaeriaceae</taxon>
        <taxon>Paraconiothyrium</taxon>
    </lineage>
</organism>
<keyword evidence="3 6" id="KW-0812">Transmembrane</keyword>
<evidence type="ECO:0000256" key="6">
    <source>
        <dbReference type="SAM" id="Phobius"/>
    </source>
</evidence>
<evidence type="ECO:0000313" key="8">
    <source>
        <dbReference type="EMBL" id="KAL1610817.1"/>
    </source>
</evidence>
<sequence>METISTEGSQAPICGEGNDTPIDPAVERRILWKLDLTILPLLISVQFLAQMAKSDLGNAQVAGLSEELNLSAKQYSDLAIMILVGYILFQIPGTMLIKKLGPSYQFGGAVIAWGVFTTCLVAAKTLGALMALRFLTGSAEAFIQGTLIYLSFWYRYNELATRGALFDGCAALAGAFNGIIGHQIQVNLDGKNGWRAWRWIFLIEGVIPIGWGFVVAALLPSTPETVRGIFSRSEKEIVIQRSRASHNTGSSKIRVKAVLEVLLHPIFWLLTLINCCVHITTSSLSNFLPPILDGLGWHDEQAQLMSSIVYACAFVSILLCAQIADRTGRRGLLVVVNTAFSLVGFTMLLASTNASVRFAGTCLITAAMYPCLMLVVLFSIIGNKIYVDPPYYREGLTVSACMAGVAGVAAAVTLWWIGRLNAKKESGKFAVEYGALAEHSIDELGNQHPDFRYTY</sequence>
<dbReference type="InterPro" id="IPR020846">
    <property type="entry name" value="MFS_dom"/>
</dbReference>
<feature type="transmembrane region" description="Helical" evidence="6">
    <location>
        <begin position="104"/>
        <end position="123"/>
    </location>
</feature>
<feature type="transmembrane region" description="Helical" evidence="6">
    <location>
        <begin position="304"/>
        <end position="324"/>
    </location>
</feature>
<dbReference type="Pfam" id="PF07690">
    <property type="entry name" value="MFS_1"/>
    <property type="match status" value="1"/>
</dbReference>
<evidence type="ECO:0000256" key="4">
    <source>
        <dbReference type="ARBA" id="ARBA00022989"/>
    </source>
</evidence>
<comment type="caution">
    <text evidence="8">The sequence shown here is derived from an EMBL/GenBank/DDBJ whole genome shotgun (WGS) entry which is preliminary data.</text>
</comment>
<dbReference type="InterPro" id="IPR011701">
    <property type="entry name" value="MFS"/>
</dbReference>
<keyword evidence="9" id="KW-1185">Reference proteome</keyword>
<evidence type="ECO:0000256" key="5">
    <source>
        <dbReference type="ARBA" id="ARBA00023136"/>
    </source>
</evidence>
<dbReference type="PANTHER" id="PTHR43791">
    <property type="entry name" value="PERMEASE-RELATED"/>
    <property type="match status" value="1"/>
</dbReference>
<feature type="transmembrane region" description="Helical" evidence="6">
    <location>
        <begin position="196"/>
        <end position="219"/>
    </location>
</feature>
<evidence type="ECO:0000259" key="7">
    <source>
        <dbReference type="PROSITE" id="PS50850"/>
    </source>
</evidence>
<gene>
    <name evidence="8" type="ORF">SLS60_002488</name>
</gene>
<evidence type="ECO:0000256" key="2">
    <source>
        <dbReference type="ARBA" id="ARBA00022448"/>
    </source>
</evidence>
<dbReference type="EMBL" id="JAKJXO020000002">
    <property type="protein sequence ID" value="KAL1610817.1"/>
    <property type="molecule type" value="Genomic_DNA"/>
</dbReference>
<feature type="transmembrane region" description="Helical" evidence="6">
    <location>
        <begin position="261"/>
        <end position="284"/>
    </location>
</feature>
<dbReference type="Gene3D" id="1.20.1250.20">
    <property type="entry name" value="MFS general substrate transporter like domains"/>
    <property type="match status" value="2"/>
</dbReference>
<keyword evidence="4 6" id="KW-1133">Transmembrane helix</keyword>
<reference evidence="8 9" key="1">
    <citation type="submission" date="2024-02" db="EMBL/GenBank/DDBJ databases">
        <title>De novo assembly and annotation of 12 fungi associated with fruit tree decline syndrome in Ontario, Canada.</title>
        <authorList>
            <person name="Sulman M."/>
            <person name="Ellouze W."/>
            <person name="Ilyukhin E."/>
        </authorList>
    </citation>
    <scope>NUCLEOTIDE SEQUENCE [LARGE SCALE GENOMIC DNA]</scope>
    <source>
        <strain evidence="8 9">M42-189</strain>
    </source>
</reference>
<feature type="domain" description="Major facilitator superfamily (MFS) profile" evidence="7">
    <location>
        <begin position="38"/>
        <end position="455"/>
    </location>
</feature>
<keyword evidence="5 6" id="KW-0472">Membrane</keyword>
<feature type="transmembrane region" description="Helical" evidence="6">
    <location>
        <begin position="331"/>
        <end position="352"/>
    </location>
</feature>
<keyword evidence="2" id="KW-0813">Transport</keyword>
<comment type="subcellular location">
    <subcellularLocation>
        <location evidence="1">Membrane</location>
        <topology evidence="1">Multi-pass membrane protein</topology>
    </subcellularLocation>
</comment>
<protein>
    <recommendedName>
        <fullName evidence="7">Major facilitator superfamily (MFS) profile domain-containing protein</fullName>
    </recommendedName>
</protein>